<dbReference type="RefSeq" id="WP_184799950.1">
    <property type="nucleotide sequence ID" value="NZ_JACIIZ010000005.1"/>
</dbReference>
<dbReference type="AlphaFoldDB" id="A0A7X0EEH2"/>
<dbReference type="Proteomes" id="UP000539175">
    <property type="component" value="Unassembled WGS sequence"/>
</dbReference>
<sequence>MGNVAILWKHVSDIGALTDGGVAGWVESGGLSLQNLRLQDIKKPARFLNIASHAARMQVDMGSLQAVSSVVLVAHNASAAATLTLTLSNTPDFSAPVATATGPMWLPTAVPGTLPWGVWPWSGVDRAAYPTTYTAYLLLSQTYFARYLRVEVTDPANPDGYFQAGRLLAGVAYQPPRNYSYGLHVKPVDPSQTYETPGGAFGAASRPMRREFGLPFDYQSREFAWGVHHDMCMRLGIRRELFIILNPDEDAPYLARQMFYCRMTDMSEVTNTHHNLWGFSPTFAELI</sequence>
<name>A0A7X0EEH2_9PROT</name>
<keyword evidence="2" id="KW-1185">Reference proteome</keyword>
<dbReference type="EMBL" id="JACIIZ010000005">
    <property type="protein sequence ID" value="MBB6251444.1"/>
    <property type="molecule type" value="Genomic_DNA"/>
</dbReference>
<evidence type="ECO:0000313" key="2">
    <source>
        <dbReference type="Proteomes" id="UP000539175"/>
    </source>
</evidence>
<reference evidence="1 2" key="1">
    <citation type="submission" date="2020-08" db="EMBL/GenBank/DDBJ databases">
        <title>Genomic Encyclopedia of Type Strains, Phase IV (KMG-IV): sequencing the most valuable type-strain genomes for metagenomic binning, comparative biology and taxonomic classification.</title>
        <authorList>
            <person name="Goeker M."/>
        </authorList>
    </citation>
    <scope>NUCLEOTIDE SEQUENCE [LARGE SCALE GENOMIC DNA]</scope>
    <source>
        <strain evidence="1 2">DSM 22198</strain>
    </source>
</reference>
<organism evidence="1 2">
    <name type="scientific">Nitrospirillum iridis</name>
    <dbReference type="NCBI Taxonomy" id="765888"/>
    <lineage>
        <taxon>Bacteria</taxon>
        <taxon>Pseudomonadati</taxon>
        <taxon>Pseudomonadota</taxon>
        <taxon>Alphaproteobacteria</taxon>
        <taxon>Rhodospirillales</taxon>
        <taxon>Azospirillaceae</taxon>
        <taxon>Nitrospirillum</taxon>
    </lineage>
</organism>
<proteinExistence type="predicted"/>
<comment type="caution">
    <text evidence="1">The sequence shown here is derived from an EMBL/GenBank/DDBJ whole genome shotgun (WGS) entry which is preliminary data.</text>
</comment>
<protein>
    <submittedName>
        <fullName evidence="1">Uncharacterized protein</fullName>
    </submittedName>
</protein>
<accession>A0A7X0EEH2</accession>
<gene>
    <name evidence="1" type="ORF">FHS74_001995</name>
</gene>
<evidence type="ECO:0000313" key="1">
    <source>
        <dbReference type="EMBL" id="MBB6251444.1"/>
    </source>
</evidence>